<organism evidence="2">
    <name type="scientific">Gibberella zeae</name>
    <name type="common">Wheat head blight fungus</name>
    <name type="synonym">Fusarium graminearum</name>
    <dbReference type="NCBI Taxonomy" id="5518"/>
    <lineage>
        <taxon>Eukaryota</taxon>
        <taxon>Fungi</taxon>
        <taxon>Dikarya</taxon>
        <taxon>Ascomycota</taxon>
        <taxon>Pezizomycotina</taxon>
        <taxon>Sordariomycetes</taxon>
        <taxon>Hypocreomycetidae</taxon>
        <taxon>Hypocreales</taxon>
        <taxon>Nectriaceae</taxon>
        <taxon>Fusarium</taxon>
    </lineage>
</organism>
<evidence type="ECO:0000313" key="1">
    <source>
        <dbReference type="EMBL" id="CAG1966027.1"/>
    </source>
</evidence>
<reference evidence="1" key="2">
    <citation type="submission" date="2021-03" db="EMBL/GenBank/DDBJ databases">
        <authorList>
            <person name="Alouane T."/>
            <person name="Langin T."/>
            <person name="Bonhomme L."/>
        </authorList>
    </citation>
    <scope>NUCLEOTIDE SEQUENCE</scope>
    <source>
        <strain evidence="1">MDC_Fg202</strain>
    </source>
</reference>
<dbReference type="EMBL" id="CAAKMV010000066">
    <property type="protein sequence ID" value="VIO53551.1"/>
    <property type="molecule type" value="Genomic_DNA"/>
</dbReference>
<gene>
    <name evidence="2" type="ORF">FUG_LOCUS89336</name>
    <name evidence="1" type="ORF">MDCFG202_LOCUS33890</name>
</gene>
<proteinExistence type="predicted"/>
<dbReference type="EMBL" id="CAJPIJ010000071">
    <property type="protein sequence ID" value="CAG1966027.1"/>
    <property type="molecule type" value="Genomic_DNA"/>
</dbReference>
<accession>A0A4E9E540</accession>
<reference evidence="2" key="1">
    <citation type="submission" date="2019-04" db="EMBL/GenBank/DDBJ databases">
        <authorList>
            <person name="Melise S."/>
            <person name="Noan J."/>
            <person name="Okalmin O."/>
        </authorList>
    </citation>
    <scope>NUCLEOTIDE SEQUENCE</scope>
    <source>
        <strain evidence="2">FN9</strain>
    </source>
</reference>
<dbReference type="Proteomes" id="UP000746612">
    <property type="component" value="Unassembled WGS sequence"/>
</dbReference>
<sequence>MFLSHKVSRHLKYDMDNFYEIYLPNPTKARIARLIGIVTASAMRMRIQVSYRPEYKSSDRLKPFLVKSYSASYYKIVSDGNGGLLLVYQQRSAAYSAQTDKLRLCSMYTAWFSYSAEIRFPNSYTIADMMTLDASLFGTDRREMTDNSSNGN</sequence>
<evidence type="ECO:0000313" key="2">
    <source>
        <dbReference type="EMBL" id="VIO53551.1"/>
    </source>
</evidence>
<name>A0A4E9E540_GIBZA</name>
<dbReference type="AlphaFoldDB" id="A0A4E9E540"/>
<protein>
    <submittedName>
        <fullName evidence="2">Uncharacterized protein</fullName>
    </submittedName>
</protein>